<proteinExistence type="predicted"/>
<keyword evidence="2" id="KW-1185">Reference proteome</keyword>
<gene>
    <name evidence="1" type="ORF">QYE77_08465</name>
</gene>
<evidence type="ECO:0000313" key="2">
    <source>
        <dbReference type="Proteomes" id="UP001254165"/>
    </source>
</evidence>
<evidence type="ECO:0000313" key="1">
    <source>
        <dbReference type="EMBL" id="MDT8898299.1"/>
    </source>
</evidence>
<sequence length="113" mass="12582">MMPRGLPKSIQPFEGGNLITRARLILRLLRDRRVHPLLKVIPVLAVAYLFIPDLVLGPLDDAAVVWLGMAIFVELCPPEVVAEHWRALVEGVPPTPTDAPDDIVDGEFREIKD</sequence>
<dbReference type="Proteomes" id="UP001254165">
    <property type="component" value="Unassembled WGS sequence"/>
</dbReference>
<name>A0ABU3NN79_9CHLR</name>
<organism evidence="1 2">
    <name type="scientific">Thermanaerothrix solaris</name>
    <dbReference type="NCBI Taxonomy" id="3058434"/>
    <lineage>
        <taxon>Bacteria</taxon>
        <taxon>Bacillati</taxon>
        <taxon>Chloroflexota</taxon>
        <taxon>Anaerolineae</taxon>
        <taxon>Anaerolineales</taxon>
        <taxon>Anaerolineaceae</taxon>
        <taxon>Thermanaerothrix</taxon>
    </lineage>
</organism>
<reference evidence="1 2" key="1">
    <citation type="submission" date="2023-07" db="EMBL/GenBank/DDBJ databases">
        <title>Novel species of Thermanaerothrix with wide hydrolytic capabilities.</title>
        <authorList>
            <person name="Zayulina K.S."/>
            <person name="Podosokorskaya O.A."/>
            <person name="Elcheninov A.G."/>
        </authorList>
    </citation>
    <scope>NUCLEOTIDE SEQUENCE [LARGE SCALE GENOMIC DNA]</scope>
    <source>
        <strain evidence="1 2">4228-RoL</strain>
    </source>
</reference>
<protein>
    <recommendedName>
        <fullName evidence="3">DUF1232 domain-containing protein</fullName>
    </recommendedName>
</protein>
<comment type="caution">
    <text evidence="1">The sequence shown here is derived from an EMBL/GenBank/DDBJ whole genome shotgun (WGS) entry which is preliminary data.</text>
</comment>
<dbReference type="RefSeq" id="WP_315624958.1">
    <property type="nucleotide sequence ID" value="NZ_JAUHMF010000002.1"/>
</dbReference>
<evidence type="ECO:0008006" key="3">
    <source>
        <dbReference type="Google" id="ProtNLM"/>
    </source>
</evidence>
<accession>A0ABU3NN79</accession>
<dbReference type="EMBL" id="JAUHMF010000002">
    <property type="protein sequence ID" value="MDT8898299.1"/>
    <property type="molecule type" value="Genomic_DNA"/>
</dbReference>